<feature type="region of interest" description="Disordered" evidence="1">
    <location>
        <begin position="1"/>
        <end position="21"/>
    </location>
</feature>
<evidence type="ECO:0000256" key="1">
    <source>
        <dbReference type="SAM" id="MobiDB-lite"/>
    </source>
</evidence>
<reference evidence="2" key="1">
    <citation type="submission" date="2020-03" db="EMBL/GenBank/DDBJ databases">
        <title>The deep terrestrial virosphere.</title>
        <authorList>
            <person name="Holmfeldt K."/>
            <person name="Nilsson E."/>
            <person name="Simone D."/>
            <person name="Lopez-Fernandez M."/>
            <person name="Wu X."/>
            <person name="de Brujin I."/>
            <person name="Lundin D."/>
            <person name="Andersson A."/>
            <person name="Bertilsson S."/>
            <person name="Dopson M."/>
        </authorList>
    </citation>
    <scope>NUCLEOTIDE SEQUENCE</scope>
    <source>
        <strain evidence="2">MM415B01452</strain>
    </source>
</reference>
<proteinExistence type="predicted"/>
<dbReference type="EMBL" id="MT141323">
    <property type="protein sequence ID" value="QJA58418.1"/>
    <property type="molecule type" value="Genomic_DNA"/>
</dbReference>
<sequence>MPEWDENRIGELTQQEATPDIRRLRQQVREVQGKYYDNPNVKRMTLRDAMAGYGMGLEDVMAGARRRAQSEYAAEYGPQATKAQAEYQAELSKVMATYQAAWQDYQNKIAKQTVTTMG</sequence>
<organism evidence="2">
    <name type="scientific">viral metagenome</name>
    <dbReference type="NCBI Taxonomy" id="1070528"/>
    <lineage>
        <taxon>unclassified sequences</taxon>
        <taxon>metagenomes</taxon>
        <taxon>organismal metagenomes</taxon>
    </lineage>
</organism>
<dbReference type="AlphaFoldDB" id="A0A6M3IMQ7"/>
<evidence type="ECO:0000313" key="2">
    <source>
        <dbReference type="EMBL" id="QJA58418.1"/>
    </source>
</evidence>
<accession>A0A6M3IMQ7</accession>
<gene>
    <name evidence="2" type="ORF">MM415B01452_0006</name>
</gene>
<name>A0A6M3IMQ7_9ZZZZ</name>
<protein>
    <submittedName>
        <fullName evidence="2">Uncharacterized protein</fullName>
    </submittedName>
</protein>